<accession>A0A848IXJ8</accession>
<protein>
    <submittedName>
        <fullName evidence="4">DUF883 family protein</fullName>
    </submittedName>
</protein>
<evidence type="ECO:0000313" key="4">
    <source>
        <dbReference type="EMBL" id="NMM04584.1"/>
    </source>
</evidence>
<dbReference type="Pfam" id="PF19029">
    <property type="entry name" value="DUF883_C"/>
    <property type="match status" value="1"/>
</dbReference>
<dbReference type="InterPro" id="IPR043605">
    <property type="entry name" value="DUF883_C"/>
</dbReference>
<evidence type="ECO:0000259" key="3">
    <source>
        <dbReference type="Pfam" id="PF19029"/>
    </source>
</evidence>
<keyword evidence="2" id="KW-0472">Membrane</keyword>
<keyword evidence="5" id="KW-1185">Reference proteome</keyword>
<dbReference type="Proteomes" id="UP000544134">
    <property type="component" value="Unassembled WGS sequence"/>
</dbReference>
<evidence type="ECO:0000313" key="5">
    <source>
        <dbReference type="Proteomes" id="UP000544134"/>
    </source>
</evidence>
<reference evidence="4 5" key="1">
    <citation type="submission" date="2020-04" db="EMBL/GenBank/DDBJ databases">
        <title>Paraburkholderia sp. RP-4-7 isolated from soil.</title>
        <authorList>
            <person name="Dahal R.H."/>
        </authorList>
    </citation>
    <scope>NUCLEOTIDE SEQUENCE [LARGE SCALE GENOMIC DNA]</scope>
    <source>
        <strain evidence="4 5">RP-4-7</strain>
    </source>
</reference>
<name>A0A848IXJ8_9BURK</name>
<feature type="compositionally biased region" description="Low complexity" evidence="1">
    <location>
        <begin position="22"/>
        <end position="31"/>
    </location>
</feature>
<gene>
    <name evidence="4" type="ORF">HHL24_42990</name>
</gene>
<dbReference type="RefSeq" id="WP_169491302.1">
    <property type="nucleotide sequence ID" value="NZ_JABBGJ010000110.1"/>
</dbReference>
<dbReference type="EMBL" id="JABBGJ010000110">
    <property type="protein sequence ID" value="NMM04584.1"/>
    <property type="molecule type" value="Genomic_DNA"/>
</dbReference>
<proteinExistence type="predicted"/>
<comment type="caution">
    <text evidence="4">The sequence shown here is derived from an EMBL/GenBank/DDBJ whole genome shotgun (WGS) entry which is preliminary data.</text>
</comment>
<evidence type="ECO:0000256" key="1">
    <source>
        <dbReference type="SAM" id="MobiDB-lite"/>
    </source>
</evidence>
<feature type="compositionally biased region" description="Basic and acidic residues" evidence="1">
    <location>
        <begin position="40"/>
        <end position="57"/>
    </location>
</feature>
<keyword evidence="2" id="KW-0812">Transmembrane</keyword>
<feature type="transmembrane region" description="Helical" evidence="2">
    <location>
        <begin position="84"/>
        <end position="103"/>
    </location>
</feature>
<feature type="domain" description="DUF883" evidence="3">
    <location>
        <begin position="77"/>
        <end position="103"/>
    </location>
</feature>
<dbReference type="AlphaFoldDB" id="A0A848IXJ8"/>
<evidence type="ECO:0000256" key="2">
    <source>
        <dbReference type="SAM" id="Phobius"/>
    </source>
</evidence>
<sequence length="105" mass="10988">MTESHQPTAPAAGTLPVASDPASSAGSSQQGNSYATKSSPSDDDRETGGRTLSDLKDKIAVAQEAVKTKYRVVSESTDDYVHEAPWKAVTMALIGGLIIGLLARR</sequence>
<keyword evidence="2" id="KW-1133">Transmembrane helix</keyword>
<organism evidence="4 5">
    <name type="scientific">Paraburkholderia polaris</name>
    <dbReference type="NCBI Taxonomy" id="2728848"/>
    <lineage>
        <taxon>Bacteria</taxon>
        <taxon>Pseudomonadati</taxon>
        <taxon>Pseudomonadota</taxon>
        <taxon>Betaproteobacteria</taxon>
        <taxon>Burkholderiales</taxon>
        <taxon>Burkholderiaceae</taxon>
        <taxon>Paraburkholderia</taxon>
    </lineage>
</organism>
<feature type="region of interest" description="Disordered" evidence="1">
    <location>
        <begin position="1"/>
        <end position="57"/>
    </location>
</feature>